<organism evidence="1 2">
    <name type="scientific">Psychrosphaera haliotis</name>
    <dbReference type="NCBI Taxonomy" id="555083"/>
    <lineage>
        <taxon>Bacteria</taxon>
        <taxon>Pseudomonadati</taxon>
        <taxon>Pseudomonadota</taxon>
        <taxon>Gammaproteobacteria</taxon>
        <taxon>Alteromonadales</taxon>
        <taxon>Pseudoalteromonadaceae</taxon>
        <taxon>Psychrosphaera</taxon>
    </lineage>
</organism>
<dbReference type="OrthoDB" id="5769598at2"/>
<sequence>MNNMNLLRISVLASVLVISACNNSKNDKPKINYKPQVSNATVVTQTEVAVTDMLVASDKENDPLTFSLITEPKLGNVTIETNGNYVYTPKLEATGEDSFEFTVSDGVNTSVVGMVNITIEALNVDFSTQVNKAFSQSPSDMPLSVNGRHYLNTEVETDFDELLVDF</sequence>
<evidence type="ECO:0000313" key="2">
    <source>
        <dbReference type="Proteomes" id="UP000439994"/>
    </source>
</evidence>
<gene>
    <name evidence="1" type="ORF">GNP35_14685</name>
</gene>
<evidence type="ECO:0008006" key="3">
    <source>
        <dbReference type="Google" id="ProtNLM"/>
    </source>
</evidence>
<accession>A0A6N8FAY2</accession>
<protein>
    <recommendedName>
        <fullName evidence="3">Cadherin domain-containing protein</fullName>
    </recommendedName>
</protein>
<proteinExistence type="predicted"/>
<dbReference type="RefSeq" id="WP_155697018.1">
    <property type="nucleotide sequence ID" value="NZ_WOCD01000005.1"/>
</dbReference>
<keyword evidence="2" id="KW-1185">Reference proteome</keyword>
<name>A0A6N8FAY2_9GAMM</name>
<comment type="caution">
    <text evidence="1">The sequence shown here is derived from an EMBL/GenBank/DDBJ whole genome shotgun (WGS) entry which is preliminary data.</text>
</comment>
<dbReference type="Gene3D" id="2.60.40.3440">
    <property type="match status" value="1"/>
</dbReference>
<dbReference type="Pfam" id="PF17963">
    <property type="entry name" value="Big_9"/>
    <property type="match status" value="1"/>
</dbReference>
<evidence type="ECO:0000313" key="1">
    <source>
        <dbReference type="EMBL" id="MUH73623.1"/>
    </source>
</evidence>
<dbReference type="EMBL" id="WOCD01000005">
    <property type="protein sequence ID" value="MUH73623.1"/>
    <property type="molecule type" value="Genomic_DNA"/>
</dbReference>
<reference evidence="1 2" key="1">
    <citation type="submission" date="2019-11" db="EMBL/GenBank/DDBJ databases">
        <title>P. haliotis isolates from Z. marina roots.</title>
        <authorList>
            <person name="Cohen M."/>
            <person name="Jospin G."/>
            <person name="Eisen J.A."/>
            <person name="Coil D.A."/>
        </authorList>
    </citation>
    <scope>NUCLEOTIDE SEQUENCE [LARGE SCALE GENOMIC DNA]</scope>
    <source>
        <strain evidence="1 2">UCD-MCMsp1aY</strain>
    </source>
</reference>
<dbReference type="AlphaFoldDB" id="A0A6N8FAY2"/>
<dbReference type="Proteomes" id="UP000439994">
    <property type="component" value="Unassembled WGS sequence"/>
</dbReference>